<gene>
    <name evidence="4" type="ORF">SCAR479_10077</name>
</gene>
<accession>A0ABR2XH48</accession>
<feature type="transmembrane region" description="Helical" evidence="2">
    <location>
        <begin position="306"/>
        <end position="327"/>
    </location>
</feature>
<reference evidence="4 5" key="1">
    <citation type="submission" date="2024-02" db="EMBL/GenBank/DDBJ databases">
        <title>First draft genome assembly of two strains of Seiridium cardinale.</title>
        <authorList>
            <person name="Emiliani G."/>
            <person name="Scali E."/>
        </authorList>
    </citation>
    <scope>NUCLEOTIDE SEQUENCE [LARGE SCALE GENOMIC DNA]</scope>
    <source>
        <strain evidence="4 5">BM-138-000479</strain>
    </source>
</reference>
<protein>
    <recommendedName>
        <fullName evidence="3">Letm1 RBD domain-containing protein</fullName>
    </recommendedName>
</protein>
<dbReference type="InterPro" id="IPR035959">
    <property type="entry name" value="RutC-like_sf"/>
</dbReference>
<evidence type="ECO:0000256" key="2">
    <source>
        <dbReference type="SAM" id="Phobius"/>
    </source>
</evidence>
<evidence type="ECO:0000313" key="4">
    <source>
        <dbReference type="EMBL" id="KAK9773160.1"/>
    </source>
</evidence>
<dbReference type="Gene3D" id="3.30.1330.40">
    <property type="entry name" value="RutC-like"/>
    <property type="match status" value="1"/>
</dbReference>
<dbReference type="PROSITE" id="PS51758">
    <property type="entry name" value="LETM1_RBD"/>
    <property type="match status" value="1"/>
</dbReference>
<dbReference type="InterPro" id="IPR006175">
    <property type="entry name" value="YjgF/YER057c/UK114"/>
</dbReference>
<keyword evidence="5" id="KW-1185">Reference proteome</keyword>
<dbReference type="PANTHER" id="PTHR11803">
    <property type="entry name" value="2-IMINOBUTANOATE/2-IMINOPROPANOATE DEAMINASE RIDA"/>
    <property type="match status" value="1"/>
</dbReference>
<feature type="domain" description="Letm1 RBD" evidence="3">
    <location>
        <begin position="302"/>
        <end position="483"/>
    </location>
</feature>
<keyword evidence="2" id="KW-0472">Membrane</keyword>
<comment type="caution">
    <text evidence="4">The sequence shown here is derived from an EMBL/GenBank/DDBJ whole genome shotgun (WGS) entry which is preliminary data.</text>
</comment>
<dbReference type="CDD" id="cd00448">
    <property type="entry name" value="YjgF_YER057c_UK114_family"/>
    <property type="match status" value="1"/>
</dbReference>
<dbReference type="Pfam" id="PF07766">
    <property type="entry name" value="LETM1_RBD"/>
    <property type="match status" value="1"/>
</dbReference>
<dbReference type="Proteomes" id="UP001465668">
    <property type="component" value="Unassembled WGS sequence"/>
</dbReference>
<organism evidence="4 5">
    <name type="scientific">Seiridium cardinale</name>
    <dbReference type="NCBI Taxonomy" id="138064"/>
    <lineage>
        <taxon>Eukaryota</taxon>
        <taxon>Fungi</taxon>
        <taxon>Dikarya</taxon>
        <taxon>Ascomycota</taxon>
        <taxon>Pezizomycotina</taxon>
        <taxon>Sordariomycetes</taxon>
        <taxon>Xylariomycetidae</taxon>
        <taxon>Amphisphaeriales</taxon>
        <taxon>Sporocadaceae</taxon>
        <taxon>Seiridium</taxon>
    </lineage>
</organism>
<keyword evidence="1" id="KW-0496">Mitochondrion</keyword>
<keyword evidence="2" id="KW-1133">Transmembrane helix</keyword>
<dbReference type="InterPro" id="IPR033122">
    <property type="entry name" value="LETM1-like_RBD"/>
</dbReference>
<dbReference type="SUPFAM" id="SSF55298">
    <property type="entry name" value="YjgF-like"/>
    <property type="match status" value="1"/>
</dbReference>
<dbReference type="Pfam" id="PF01042">
    <property type="entry name" value="Ribonuc_L-PSP"/>
    <property type="match status" value="1"/>
</dbReference>
<keyword evidence="2" id="KW-0812">Transmembrane</keyword>
<dbReference type="PANTHER" id="PTHR11803:SF42">
    <property type="entry name" value="MMF1"/>
    <property type="match status" value="1"/>
</dbReference>
<name>A0ABR2XH48_9PEZI</name>
<evidence type="ECO:0000313" key="5">
    <source>
        <dbReference type="Proteomes" id="UP001465668"/>
    </source>
</evidence>
<sequence>MSRIERVYTDKAPKPLPQFSQAVKYNGTVYCSGNIGFDPATFQLVEGGIKEQTRRALRNLSAVLEEAGSSLNNVIKVNIFLTTMDNFAAMNEAWDEFFTQDVKPHYEAIATSTPIQIADMSNQAGRRLFSGKMPLTPRGTSVFCSPRATIPHSSRQLASRSISRACYRYASNSAAAETKQPTTIDVAQAPVTTPLDATSSPAKTLDPDVAISSTLNPPATTRPPPLNIPARAPDSSLISYLFSVGKTYITFYKNGLKAINTNRKLLKEVTHNLSAPAHLKGSDTKVRPTRAAVLLRERTSHDMSRLPVFGLALLVFGEFTPLVVLVFPKLTPYTCRIPKQIEKLRKNAQDRREASMQNMRHITDSNAFDKIISGHVVRSLGLGSSIWDKVGIDPPFTAARANKAVSRILNDDIMIRDGGGVSALEPDEVVLACEDRAMDVRSEDVDKLRSRLEKWVEASTKGEGAAGEAIVTSMLIGFDGEAK</sequence>
<dbReference type="EMBL" id="JARVKM010000053">
    <property type="protein sequence ID" value="KAK9773160.1"/>
    <property type="molecule type" value="Genomic_DNA"/>
</dbReference>
<evidence type="ECO:0000259" key="3">
    <source>
        <dbReference type="PROSITE" id="PS51758"/>
    </source>
</evidence>
<proteinExistence type="predicted"/>
<evidence type="ECO:0000256" key="1">
    <source>
        <dbReference type="PROSITE-ProRule" id="PRU01094"/>
    </source>
</evidence>